<feature type="transmembrane region" description="Helical" evidence="1">
    <location>
        <begin position="12"/>
        <end position="32"/>
    </location>
</feature>
<keyword evidence="1" id="KW-0472">Membrane</keyword>
<dbReference type="AlphaFoldDB" id="A0A0H2YNY4"/>
<reference evidence="2 3" key="1">
    <citation type="journal article" date="2006" name="Genome Res.">
        <title>Skewed genomic variability in strains of the toxigenic bacterial pathogen, Clostridium perfringens.</title>
        <authorList>
            <person name="Myers G.S."/>
            <person name="Rasko D.A."/>
            <person name="Cheung J.K."/>
            <person name="Ravel J."/>
            <person name="Seshadri R."/>
            <person name="Deboy R.T."/>
            <person name="Ren Q."/>
            <person name="Varga J."/>
            <person name="Awad M.M."/>
            <person name="Brinkac L.M."/>
            <person name="Daugherty S.C."/>
            <person name="Haft D.H."/>
            <person name="Dodson R.J."/>
            <person name="Madupu R."/>
            <person name="Nelson W.C."/>
            <person name="Rosovitz M.J."/>
            <person name="Sullivan S.A."/>
            <person name="Khouri H."/>
            <person name="Dimitrov G.I."/>
            <person name="Watkins K.L."/>
            <person name="Mulligan S."/>
            <person name="Benton J."/>
            <person name="Radune D."/>
            <person name="Fisher D.J."/>
            <person name="Atkins H.S."/>
            <person name="Hiscox T."/>
            <person name="Jost B.H."/>
            <person name="Billington S.J."/>
            <person name="Songer J.G."/>
            <person name="McClane B.A."/>
            <person name="Titball R.W."/>
            <person name="Rood J.I."/>
            <person name="Melville S.B."/>
            <person name="Paulsen I.T."/>
        </authorList>
    </citation>
    <scope>NUCLEOTIDE SEQUENCE [LARGE SCALE GENOMIC DNA]</scope>
    <source>
        <strain evidence="3">ATCC 13124 / DSM 756 / JCM 1290 / NCIMB 6125 / NCTC 8237 / S 107 / Type A</strain>
    </source>
</reference>
<dbReference type="eggNOG" id="ENOG503353U">
    <property type="taxonomic scope" value="Bacteria"/>
</dbReference>
<evidence type="ECO:0000313" key="3">
    <source>
        <dbReference type="Proteomes" id="UP000001823"/>
    </source>
</evidence>
<evidence type="ECO:0000313" key="2">
    <source>
        <dbReference type="EMBL" id="ABG82444.1"/>
    </source>
</evidence>
<name>A0A0H2YNY4_CLOP1</name>
<organism evidence="2 3">
    <name type="scientific">Clostridium perfringens (strain ATCC 13124 / DSM 756 / JCM 1290 / NCIMB 6125 / NCTC 8237 / Type A)</name>
    <dbReference type="NCBI Taxonomy" id="195103"/>
    <lineage>
        <taxon>Bacteria</taxon>
        <taxon>Bacillati</taxon>
        <taxon>Bacillota</taxon>
        <taxon>Clostridia</taxon>
        <taxon>Eubacteriales</taxon>
        <taxon>Clostridiaceae</taxon>
        <taxon>Clostridium</taxon>
    </lineage>
</organism>
<keyword evidence="1" id="KW-1133">Transmembrane helix</keyword>
<evidence type="ECO:0008006" key="4">
    <source>
        <dbReference type="Google" id="ProtNLM"/>
    </source>
</evidence>
<dbReference type="HOGENOM" id="CLU_120375_0_0_9"/>
<accession>A0A0H2YNY4</accession>
<evidence type="ECO:0000256" key="1">
    <source>
        <dbReference type="SAM" id="Phobius"/>
    </source>
</evidence>
<keyword evidence="3" id="KW-1185">Reference proteome</keyword>
<dbReference type="STRING" id="195103.CPF_2838"/>
<dbReference type="KEGG" id="cpf:CPF_2838"/>
<gene>
    <name evidence="2" type="ordered locus">CPF_2838</name>
</gene>
<protein>
    <recommendedName>
        <fullName evidence="4">Membrane-associated protein</fullName>
    </recommendedName>
</protein>
<keyword evidence="1" id="KW-0812">Transmembrane</keyword>
<dbReference type="PaxDb" id="195103-CPF_2838"/>
<dbReference type="EMBL" id="CP000246">
    <property type="protein sequence ID" value="ABG82444.1"/>
    <property type="molecule type" value="Genomic_DNA"/>
</dbReference>
<sequence>MKRGDFLNKKQFGITLILVLLMIILVTGENMFTGNIKKVALTNNNIEGLSTYTALDGLLTYKLPDSWDVEEKKYPGNYIIYDNSFISDTMGLWGYVQILNSNDDLDKMVEKEKELISKNDISDYLVSDESLNDELVKKVVFKEKNQKGIIYVNTVYYKKLGENKIIKVLFSASESKQKEDYSIIYKAIIDSIEHGE</sequence>
<proteinExistence type="predicted"/>
<dbReference type="Proteomes" id="UP000001823">
    <property type="component" value="Chromosome"/>
</dbReference>